<dbReference type="RefSeq" id="XP_062745478.1">
    <property type="nucleotide sequence ID" value="XM_062887374.1"/>
</dbReference>
<dbReference type="Proteomes" id="UP001323405">
    <property type="component" value="Unassembled WGS sequence"/>
</dbReference>
<proteinExistence type="predicted"/>
<protein>
    <submittedName>
        <fullName evidence="1">Uncharacterized protein</fullName>
    </submittedName>
</protein>
<gene>
    <name evidence="1" type="ORF">QC762_204855</name>
</gene>
<reference evidence="1 2" key="1">
    <citation type="journal article" date="2023" name="bioRxiv">
        <title>High-quality genome assemblies of four members of thePodospora anserinaspecies complex.</title>
        <authorList>
            <person name="Ament-Velasquez S.L."/>
            <person name="Vogan A.A."/>
            <person name="Wallerman O."/>
            <person name="Hartmann F."/>
            <person name="Gautier V."/>
            <person name="Silar P."/>
            <person name="Giraud T."/>
            <person name="Johannesson H."/>
        </authorList>
    </citation>
    <scope>NUCLEOTIDE SEQUENCE [LARGE SCALE GENOMIC DNA]</scope>
    <source>
        <strain evidence="1 2">CBS 415.72m</strain>
    </source>
</reference>
<evidence type="ECO:0000313" key="2">
    <source>
        <dbReference type="Proteomes" id="UP001323405"/>
    </source>
</evidence>
<dbReference type="EMBL" id="JAFFHA010000004">
    <property type="protein sequence ID" value="KAK4656503.1"/>
    <property type="molecule type" value="Genomic_DNA"/>
</dbReference>
<keyword evidence="2" id="KW-1185">Reference proteome</keyword>
<dbReference type="GeneID" id="87907281"/>
<accession>A0ABR0GL80</accession>
<organism evidence="1 2">
    <name type="scientific">Podospora pseudocomata</name>
    <dbReference type="NCBI Taxonomy" id="2093779"/>
    <lineage>
        <taxon>Eukaryota</taxon>
        <taxon>Fungi</taxon>
        <taxon>Dikarya</taxon>
        <taxon>Ascomycota</taxon>
        <taxon>Pezizomycotina</taxon>
        <taxon>Sordariomycetes</taxon>
        <taxon>Sordariomycetidae</taxon>
        <taxon>Sordariales</taxon>
        <taxon>Podosporaceae</taxon>
        <taxon>Podospora</taxon>
    </lineage>
</organism>
<sequence>MCQTYQSQTGCHVESHPFCAWSNPVLLPCETNCGLPTVPDWIEDMRCDIFSPMCPLCVEAHGPNGVLDSMPAFLGGPSTPNSTMDEVNEGFIENIREDAISSIQEAEYIANEYWIAEPTELSLEYSELDLPKTAVVEGEVVPPEAKRCLIVEGVPEPEDLALTPTDTIVFRF</sequence>
<comment type="caution">
    <text evidence="1">The sequence shown here is derived from an EMBL/GenBank/DDBJ whole genome shotgun (WGS) entry which is preliminary data.</text>
</comment>
<name>A0ABR0GL80_9PEZI</name>
<evidence type="ECO:0000313" key="1">
    <source>
        <dbReference type="EMBL" id="KAK4656503.1"/>
    </source>
</evidence>